<protein>
    <submittedName>
        <fullName evidence="1">Uncharacterized protein</fullName>
    </submittedName>
</protein>
<accession>A0A1F6G2Q9</accession>
<sequence>MDKLTGDYGRGEPGMSPTIREILEGRAKIGYASDDPIRTMKVDGREWTGHAYTYKLTVAHPIENGQEWKTFLTVWFPAGYDKMEYEKLPPMQIDIEAFGTVMPLSSKQDIIGKVYAEISRQMDSARQTKKVGAAAKK</sequence>
<comment type="caution">
    <text evidence="1">The sequence shown here is derived from an EMBL/GenBank/DDBJ whole genome shotgun (WGS) entry which is preliminary data.</text>
</comment>
<dbReference type="AlphaFoldDB" id="A0A1F6G2Q9"/>
<reference evidence="1 2" key="1">
    <citation type="journal article" date="2016" name="Nat. Commun.">
        <title>Thousands of microbial genomes shed light on interconnected biogeochemical processes in an aquifer system.</title>
        <authorList>
            <person name="Anantharaman K."/>
            <person name="Brown C.T."/>
            <person name="Hug L.A."/>
            <person name="Sharon I."/>
            <person name="Castelle C.J."/>
            <person name="Probst A.J."/>
            <person name="Thomas B.C."/>
            <person name="Singh A."/>
            <person name="Wilkins M.J."/>
            <person name="Karaoz U."/>
            <person name="Brodie E.L."/>
            <person name="Williams K.H."/>
            <person name="Hubbard S.S."/>
            <person name="Banfield J.F."/>
        </authorList>
    </citation>
    <scope>NUCLEOTIDE SEQUENCE [LARGE SCALE GENOMIC DNA]</scope>
</reference>
<dbReference type="EMBL" id="MFNA01000013">
    <property type="protein sequence ID" value="OGG92384.1"/>
    <property type="molecule type" value="Genomic_DNA"/>
</dbReference>
<evidence type="ECO:0000313" key="1">
    <source>
        <dbReference type="EMBL" id="OGG92384.1"/>
    </source>
</evidence>
<dbReference type="Proteomes" id="UP000177320">
    <property type="component" value="Unassembled WGS sequence"/>
</dbReference>
<proteinExistence type="predicted"/>
<organism evidence="1 2">
    <name type="scientific">Candidatus Kuenenbacteria bacterium RIFCSPLOWO2_12_FULL_42_13</name>
    <dbReference type="NCBI Taxonomy" id="1798565"/>
    <lineage>
        <taxon>Bacteria</taxon>
        <taxon>Candidatus Kueneniibacteriota</taxon>
    </lineage>
</organism>
<gene>
    <name evidence="1" type="ORF">A3H03_01410</name>
</gene>
<name>A0A1F6G2Q9_9BACT</name>
<evidence type="ECO:0000313" key="2">
    <source>
        <dbReference type="Proteomes" id="UP000177320"/>
    </source>
</evidence>